<comment type="caution">
    <text evidence="2">The sequence shown here is derived from an EMBL/GenBank/DDBJ whole genome shotgun (WGS) entry which is preliminary data.</text>
</comment>
<dbReference type="Proteomes" id="UP000285859">
    <property type="component" value="Unassembled WGS sequence"/>
</dbReference>
<accession>A0A443LA44</accession>
<evidence type="ECO:0000259" key="1">
    <source>
        <dbReference type="Pfam" id="PF13274"/>
    </source>
</evidence>
<feature type="domain" description="Antitoxin SocA-like Panacea" evidence="1">
    <location>
        <begin position="40"/>
        <end position="140"/>
    </location>
</feature>
<sequence>MDKYDYFVNDVLKVVNWFKIRNFSDMKDDRNVEPLSQMKVMKLLYYVQGVSLAVYGKKMFPDNLVAWKYGPVVEKVYDIYRGQYAIVDPFADGMPSEEIADYIDLSNDTTVVSVLEAVQDNYGGMSAIDLMNKTHKELPWLETSQSGTISNDLIKDYFEKEVVNG</sequence>
<organism evidence="2 3">
    <name type="scientific">Lactococcus lactis</name>
    <dbReference type="NCBI Taxonomy" id="1358"/>
    <lineage>
        <taxon>Bacteria</taxon>
        <taxon>Bacillati</taxon>
        <taxon>Bacillota</taxon>
        <taxon>Bacilli</taxon>
        <taxon>Lactobacillales</taxon>
        <taxon>Streptococcaceae</taxon>
        <taxon>Lactococcus</taxon>
    </lineage>
</organism>
<proteinExistence type="predicted"/>
<reference evidence="2 3" key="1">
    <citation type="submission" date="2019-01" db="EMBL/GenBank/DDBJ databases">
        <title>Whole genome sequence of Lactococcus lactis isolated from cow milk.</title>
        <authorList>
            <person name="Sundararaman A."/>
            <person name="Tamang J.-P."/>
            <person name="Halami P."/>
        </authorList>
    </citation>
    <scope>NUCLEOTIDE SEQUENCE [LARGE SCALE GENOMIC DNA]</scope>
    <source>
        <strain evidence="2 3">C2D</strain>
    </source>
</reference>
<evidence type="ECO:0000313" key="2">
    <source>
        <dbReference type="EMBL" id="RWR46046.1"/>
    </source>
</evidence>
<dbReference type="RefSeq" id="WP_128267947.1">
    <property type="nucleotide sequence ID" value="NZ_JACCJA010000014.1"/>
</dbReference>
<dbReference type="InterPro" id="IPR025272">
    <property type="entry name" value="SocA_Panacea"/>
</dbReference>
<dbReference type="AlphaFoldDB" id="A0A443LA44"/>
<protein>
    <submittedName>
        <fullName evidence="2">DUF4065 domain-containing protein</fullName>
    </submittedName>
</protein>
<dbReference type="EMBL" id="SAXH01000014">
    <property type="protein sequence ID" value="RWR46046.1"/>
    <property type="molecule type" value="Genomic_DNA"/>
</dbReference>
<dbReference type="Pfam" id="PF13274">
    <property type="entry name" value="SocA_Panacea"/>
    <property type="match status" value="1"/>
</dbReference>
<evidence type="ECO:0000313" key="3">
    <source>
        <dbReference type="Proteomes" id="UP000285859"/>
    </source>
</evidence>
<gene>
    <name evidence="2" type="ORF">EO246_09530</name>
</gene>
<name>A0A443LA44_9LACT</name>